<comment type="caution">
    <text evidence="2">The sequence shown here is derived from an EMBL/GenBank/DDBJ whole genome shotgun (WGS) entry which is preliminary data.</text>
</comment>
<evidence type="ECO:0000313" key="2">
    <source>
        <dbReference type="EMBL" id="REC55738.1"/>
    </source>
</evidence>
<sequence length="97" mass="10878">MPKGYWIARMEVTDPEAYDRYRRANAEAFEKFGARFVVRGGAQETREGGWPARSVVLEFPSVEAARACYDSPEYQRAKALREGAAEVDLIIVEGYAG</sequence>
<reference evidence="2 3" key="1">
    <citation type="journal article" date="2017" name="Int. J. Syst. Evol. Microbiol.">
        <title>Rhodosalinus sediminis gen. nov., sp. nov., isolated from marine saltern.</title>
        <authorList>
            <person name="Guo L.Y."/>
            <person name="Ling S.K."/>
            <person name="Li C.M."/>
            <person name="Chen G.J."/>
            <person name="Du Z.J."/>
        </authorList>
    </citation>
    <scope>NUCLEOTIDE SEQUENCE [LARGE SCALE GENOMIC DNA]</scope>
    <source>
        <strain evidence="2 3">WDN1C137</strain>
    </source>
</reference>
<dbReference type="Proteomes" id="UP000257131">
    <property type="component" value="Unassembled WGS sequence"/>
</dbReference>
<dbReference type="InterPro" id="IPR011008">
    <property type="entry name" value="Dimeric_a/b-barrel"/>
</dbReference>
<dbReference type="AlphaFoldDB" id="A0A3D9BQE2"/>
<dbReference type="InterPro" id="IPR010753">
    <property type="entry name" value="DUF1330"/>
</dbReference>
<evidence type="ECO:0000313" key="3">
    <source>
        <dbReference type="Proteomes" id="UP000257131"/>
    </source>
</evidence>
<protein>
    <submittedName>
        <fullName evidence="2">DUF1330 domain-containing protein</fullName>
    </submittedName>
</protein>
<dbReference type="PANTHER" id="PTHR41521">
    <property type="match status" value="1"/>
</dbReference>
<dbReference type="Pfam" id="PF07045">
    <property type="entry name" value="DUF1330"/>
    <property type="match status" value="1"/>
</dbReference>
<accession>A0A3D9BQE2</accession>
<name>A0A3D9BQE2_9RHOB</name>
<gene>
    <name evidence="2" type="ORF">DRV84_10970</name>
</gene>
<dbReference type="SUPFAM" id="SSF54909">
    <property type="entry name" value="Dimeric alpha+beta barrel"/>
    <property type="match status" value="1"/>
</dbReference>
<evidence type="ECO:0000259" key="1">
    <source>
        <dbReference type="Pfam" id="PF07045"/>
    </source>
</evidence>
<keyword evidence="3" id="KW-1185">Reference proteome</keyword>
<feature type="domain" description="DUF1330" evidence="1">
    <location>
        <begin position="3"/>
        <end position="95"/>
    </location>
</feature>
<dbReference type="EMBL" id="QOHR01000016">
    <property type="protein sequence ID" value="REC55738.1"/>
    <property type="molecule type" value="Genomic_DNA"/>
</dbReference>
<dbReference type="RefSeq" id="WP_115980496.1">
    <property type="nucleotide sequence ID" value="NZ_QOHR01000016.1"/>
</dbReference>
<dbReference type="Gene3D" id="3.30.70.100">
    <property type="match status" value="1"/>
</dbReference>
<proteinExistence type="predicted"/>
<dbReference type="PANTHER" id="PTHR41521:SF4">
    <property type="entry name" value="BLR0684 PROTEIN"/>
    <property type="match status" value="1"/>
</dbReference>
<dbReference type="OrthoDB" id="9806380at2"/>
<organism evidence="2 3">
    <name type="scientific">Rhodosalinus sediminis</name>
    <dbReference type="NCBI Taxonomy" id="1940533"/>
    <lineage>
        <taxon>Bacteria</taxon>
        <taxon>Pseudomonadati</taxon>
        <taxon>Pseudomonadota</taxon>
        <taxon>Alphaproteobacteria</taxon>
        <taxon>Rhodobacterales</taxon>
        <taxon>Paracoccaceae</taxon>
        <taxon>Rhodosalinus</taxon>
    </lineage>
</organism>